<dbReference type="KEGG" id="ttn:TTX_0200"/>
<evidence type="ECO:0000313" key="3">
    <source>
        <dbReference type="EMBL" id="CCC80879.1"/>
    </source>
</evidence>
<dbReference type="InterPro" id="IPR033756">
    <property type="entry name" value="YlxH/NBP35"/>
</dbReference>
<evidence type="ECO:0000256" key="2">
    <source>
        <dbReference type="ARBA" id="ARBA00022840"/>
    </source>
</evidence>
<dbReference type="PANTHER" id="PTHR42961:SF2">
    <property type="entry name" value="IRON-SULFUR PROTEIN NUBPL"/>
    <property type="match status" value="1"/>
</dbReference>
<evidence type="ECO:0000313" key="4">
    <source>
        <dbReference type="Proteomes" id="UP000002654"/>
    </source>
</evidence>
<dbReference type="Pfam" id="PF10609">
    <property type="entry name" value="ParA"/>
    <property type="match status" value="1"/>
</dbReference>
<dbReference type="RefSeq" id="WP_014126136.1">
    <property type="nucleotide sequence ID" value="NC_016070.1"/>
</dbReference>
<dbReference type="GO" id="GO:0051539">
    <property type="term" value="F:4 iron, 4 sulfur cluster binding"/>
    <property type="evidence" value="ECO:0007669"/>
    <property type="project" value="TreeGrafter"/>
</dbReference>
<dbReference type="InterPro" id="IPR044304">
    <property type="entry name" value="NUBPL-like"/>
</dbReference>
<gene>
    <name evidence="3" type="primary">mrp</name>
    <name evidence="3" type="ordered locus">TTX_0200</name>
</gene>
<dbReference type="EMBL" id="FN869859">
    <property type="protein sequence ID" value="CCC80879.1"/>
    <property type="molecule type" value="Genomic_DNA"/>
</dbReference>
<dbReference type="GO" id="GO:0016226">
    <property type="term" value="P:iron-sulfur cluster assembly"/>
    <property type="evidence" value="ECO:0007669"/>
    <property type="project" value="InterPro"/>
</dbReference>
<evidence type="ECO:0000256" key="1">
    <source>
        <dbReference type="ARBA" id="ARBA00022741"/>
    </source>
</evidence>
<dbReference type="Proteomes" id="UP000002654">
    <property type="component" value="Chromosome"/>
</dbReference>
<dbReference type="PANTHER" id="PTHR42961">
    <property type="entry name" value="IRON-SULFUR PROTEIN NUBPL"/>
    <property type="match status" value="1"/>
</dbReference>
<keyword evidence="4" id="KW-1185">Reference proteome</keyword>
<proteinExistence type="predicted"/>
<dbReference type="PATRIC" id="fig|768679.9.peg.209"/>
<keyword evidence="1" id="KW-0547">Nucleotide-binding</keyword>
<sequence length="244" mass="25955">MRPLLEAARGRLSDRRVIAVVAGKGGVGKSIVAALLALKRRAPLVDLDLFGMAVPRLFGLTGRLHEVGKEGIEPLQVGGIKIFSLGGIVGDRYVVLPGSNQGGIVEALLAFLKLGPEDREVVVDMPPGMGEELLSLSRVTKFTPVVVSTPSAASYGVVKNLVDYLGEIGLRPAAVALNMAYVECGGQKVYPFGSGERVRILAESLGVPLVEIPIEPRLEEYIGRIHEYRGPLADAVGRLSEAIR</sequence>
<dbReference type="HOGENOM" id="CLU_024839_3_0_2"/>
<dbReference type="GO" id="GO:0005524">
    <property type="term" value="F:ATP binding"/>
    <property type="evidence" value="ECO:0007669"/>
    <property type="project" value="UniProtKB-KW"/>
</dbReference>
<organism evidence="3 4">
    <name type="scientific">Thermoproteus tenax (strain ATCC 35583 / DSM 2078 / JCM 9277 / NBRC 100435 / Kra 1)</name>
    <dbReference type="NCBI Taxonomy" id="768679"/>
    <lineage>
        <taxon>Archaea</taxon>
        <taxon>Thermoproteota</taxon>
        <taxon>Thermoprotei</taxon>
        <taxon>Thermoproteales</taxon>
        <taxon>Thermoproteaceae</taxon>
        <taxon>Thermoproteus</taxon>
    </lineage>
</organism>
<dbReference type="InterPro" id="IPR027417">
    <property type="entry name" value="P-loop_NTPase"/>
</dbReference>
<dbReference type="eggNOG" id="arCOG00585">
    <property type="taxonomic scope" value="Archaea"/>
</dbReference>
<keyword evidence="2" id="KW-0067">ATP-binding</keyword>
<dbReference type="OrthoDB" id="85513at2157"/>
<dbReference type="AlphaFoldDB" id="G4RMT5"/>
<dbReference type="SUPFAM" id="SSF52540">
    <property type="entry name" value="P-loop containing nucleoside triphosphate hydrolases"/>
    <property type="match status" value="1"/>
</dbReference>
<accession>G4RMT5</accession>
<dbReference type="Gene3D" id="3.40.50.300">
    <property type="entry name" value="P-loop containing nucleotide triphosphate hydrolases"/>
    <property type="match status" value="1"/>
</dbReference>
<dbReference type="GeneID" id="11263212"/>
<dbReference type="STRING" id="768679.TTX_0200"/>
<name>G4RMT5_THETK</name>
<protein>
    <submittedName>
        <fullName evidence="3">Mrp protein, ATPase involved in chromosome partitioning</fullName>
    </submittedName>
</protein>
<reference evidence="3 4" key="1">
    <citation type="journal article" date="2011" name="PLoS ONE">
        <title>The complete genome sequence of Thermoproteus tenax: a physiologically versatile member of the Crenarchaeota.</title>
        <authorList>
            <person name="Siebers B."/>
            <person name="Zaparty M."/>
            <person name="Raddatz G."/>
            <person name="Tjaden B."/>
            <person name="Albers S.V."/>
            <person name="Bell S.D."/>
            <person name="Blombach F."/>
            <person name="Kletzin A."/>
            <person name="Kyrpides N."/>
            <person name="Lanz C."/>
            <person name="Plagens A."/>
            <person name="Rampp M."/>
            <person name="Rosinus A."/>
            <person name="von Jan M."/>
            <person name="Makarova K.S."/>
            <person name="Klenk H.P."/>
            <person name="Schuster S.C."/>
            <person name="Hensel R."/>
        </authorList>
    </citation>
    <scope>NUCLEOTIDE SEQUENCE [LARGE SCALE GENOMIC DNA]</scope>
    <source>
        <strain evidence="4">ATCC 35583 / DSM 2078 / JCM 9277 / NBRC 100435 / Kra 1</strain>
    </source>
</reference>
<dbReference type="PaxDb" id="768679-TTX_0200"/>